<evidence type="ECO:0000256" key="6">
    <source>
        <dbReference type="SAM" id="Coils"/>
    </source>
</evidence>
<dbReference type="SUPFAM" id="SSF53098">
    <property type="entry name" value="Ribonuclease H-like"/>
    <property type="match status" value="1"/>
</dbReference>
<dbReference type="PANTHER" id="PTHR46481:SF10">
    <property type="entry name" value="ZINC FINGER BED DOMAIN-CONTAINING PROTEIN 39"/>
    <property type="match status" value="1"/>
</dbReference>
<protein>
    <submittedName>
        <fullName evidence="7">Uncharacterized protein</fullName>
    </submittedName>
</protein>
<proteinExistence type="predicted"/>
<accession>A0ABQ8RUI4</accession>
<evidence type="ECO:0000256" key="1">
    <source>
        <dbReference type="ARBA" id="ARBA00004123"/>
    </source>
</evidence>
<dbReference type="Proteomes" id="UP001148838">
    <property type="component" value="Unassembled WGS sequence"/>
</dbReference>
<dbReference type="EMBL" id="JAJSOF020000043">
    <property type="protein sequence ID" value="KAJ4425366.1"/>
    <property type="molecule type" value="Genomic_DNA"/>
</dbReference>
<name>A0ABQ8RUI4_PERAM</name>
<keyword evidence="8" id="KW-1185">Reference proteome</keyword>
<keyword evidence="2" id="KW-0479">Metal-binding</keyword>
<feature type="coiled-coil region" evidence="6">
    <location>
        <begin position="55"/>
        <end position="82"/>
    </location>
</feature>
<keyword evidence="6" id="KW-0175">Coiled coil</keyword>
<evidence type="ECO:0000256" key="2">
    <source>
        <dbReference type="ARBA" id="ARBA00022723"/>
    </source>
</evidence>
<evidence type="ECO:0000256" key="5">
    <source>
        <dbReference type="ARBA" id="ARBA00023242"/>
    </source>
</evidence>
<keyword evidence="3" id="KW-0863">Zinc-finger</keyword>
<comment type="subcellular location">
    <subcellularLocation>
        <location evidence="1">Nucleus</location>
    </subcellularLocation>
</comment>
<keyword evidence="5" id="KW-0539">Nucleus</keyword>
<evidence type="ECO:0000313" key="7">
    <source>
        <dbReference type="EMBL" id="KAJ4425366.1"/>
    </source>
</evidence>
<sequence>MNGPHTSSTLAATIKKITDRINLSDKVSIVVTDNAANIKNAVINELKWKHFGFYAHTLNLIVQEALQEIKQLQEIIKTIVAHFKRSSSATEKLFTYQRNPRVGVPKKLLQDVVTWWNSTLYMLQRLVELEEPLKATIALINKDLPVLTEKEWDICRDLCKILKLFEEVTRKQSGENYATGSQVIVLTRGLAAVCKKLQNEKSNSTVETVLQSLLKGISERFQSIEYSRTLAMCTFLDPRFKMIGFSDQIAGDPIKKHVIELVTTKLNQERHSRPEVTQQTFYAVDGSGFSV</sequence>
<comment type="caution">
    <text evidence="7">The sequence shown here is derived from an EMBL/GenBank/DDBJ whole genome shotgun (WGS) entry which is preliminary data.</text>
</comment>
<dbReference type="InterPro" id="IPR012337">
    <property type="entry name" value="RNaseH-like_sf"/>
</dbReference>
<keyword evidence="4" id="KW-0862">Zinc</keyword>
<reference evidence="7 8" key="1">
    <citation type="journal article" date="2022" name="Allergy">
        <title>Genome assembly and annotation of Periplaneta americana reveal a comprehensive cockroach allergen profile.</title>
        <authorList>
            <person name="Wang L."/>
            <person name="Xiong Q."/>
            <person name="Saelim N."/>
            <person name="Wang L."/>
            <person name="Nong W."/>
            <person name="Wan A.T."/>
            <person name="Shi M."/>
            <person name="Liu X."/>
            <person name="Cao Q."/>
            <person name="Hui J.H.L."/>
            <person name="Sookrung N."/>
            <person name="Leung T.F."/>
            <person name="Tungtrongchitr A."/>
            <person name="Tsui S.K.W."/>
        </authorList>
    </citation>
    <scope>NUCLEOTIDE SEQUENCE [LARGE SCALE GENOMIC DNA]</scope>
    <source>
        <strain evidence="7">PWHHKU_190912</strain>
    </source>
</reference>
<organism evidence="7 8">
    <name type="scientific">Periplaneta americana</name>
    <name type="common">American cockroach</name>
    <name type="synonym">Blatta americana</name>
    <dbReference type="NCBI Taxonomy" id="6978"/>
    <lineage>
        <taxon>Eukaryota</taxon>
        <taxon>Metazoa</taxon>
        <taxon>Ecdysozoa</taxon>
        <taxon>Arthropoda</taxon>
        <taxon>Hexapoda</taxon>
        <taxon>Insecta</taxon>
        <taxon>Pterygota</taxon>
        <taxon>Neoptera</taxon>
        <taxon>Polyneoptera</taxon>
        <taxon>Dictyoptera</taxon>
        <taxon>Blattodea</taxon>
        <taxon>Blattoidea</taxon>
        <taxon>Blattidae</taxon>
        <taxon>Blattinae</taxon>
        <taxon>Periplaneta</taxon>
    </lineage>
</organism>
<evidence type="ECO:0000256" key="3">
    <source>
        <dbReference type="ARBA" id="ARBA00022771"/>
    </source>
</evidence>
<dbReference type="PANTHER" id="PTHR46481">
    <property type="entry name" value="ZINC FINGER BED DOMAIN-CONTAINING PROTEIN 4"/>
    <property type="match status" value="1"/>
</dbReference>
<evidence type="ECO:0000256" key="4">
    <source>
        <dbReference type="ARBA" id="ARBA00022833"/>
    </source>
</evidence>
<gene>
    <name evidence="7" type="ORF">ANN_27981</name>
</gene>
<dbReference type="InterPro" id="IPR052035">
    <property type="entry name" value="ZnF_BED_domain_contain"/>
</dbReference>
<evidence type="ECO:0000313" key="8">
    <source>
        <dbReference type="Proteomes" id="UP001148838"/>
    </source>
</evidence>